<keyword evidence="1" id="KW-1133">Transmembrane helix</keyword>
<accession>A0ABY7BBM5</accession>
<dbReference type="EMBL" id="CP113836">
    <property type="protein sequence ID" value="WAL69780.1"/>
    <property type="molecule type" value="Genomic_DNA"/>
</dbReference>
<evidence type="ECO:0008006" key="4">
    <source>
        <dbReference type="Google" id="ProtNLM"/>
    </source>
</evidence>
<keyword evidence="1" id="KW-0812">Transmembrane</keyword>
<reference evidence="2" key="1">
    <citation type="submission" date="2022-11" db="EMBL/GenBank/DDBJ databases">
        <authorList>
            <person name="Mo P."/>
        </authorList>
    </citation>
    <scope>NUCLEOTIDE SEQUENCE</scope>
    <source>
        <strain evidence="2">HUAS 11-8</strain>
    </source>
</reference>
<sequence>MAWHRTALGAAVLTVLLVRHGAVVRAPLELAAGGFTFLTALFAALTSRTVRSGIAPRRQLLLVTATLVAAGLLTTCQLVIR</sequence>
<keyword evidence="1" id="KW-0472">Membrane</keyword>
<evidence type="ECO:0000313" key="2">
    <source>
        <dbReference type="EMBL" id="WAL69780.1"/>
    </source>
</evidence>
<keyword evidence="3" id="KW-1185">Reference proteome</keyword>
<organism evidence="2 3">
    <name type="scientific">Amycolatopsis cynarae</name>
    <dbReference type="NCBI Taxonomy" id="2995223"/>
    <lineage>
        <taxon>Bacteria</taxon>
        <taxon>Bacillati</taxon>
        <taxon>Actinomycetota</taxon>
        <taxon>Actinomycetes</taxon>
        <taxon>Pseudonocardiales</taxon>
        <taxon>Pseudonocardiaceae</taxon>
        <taxon>Amycolatopsis</taxon>
    </lineage>
</organism>
<protein>
    <recommendedName>
        <fullName evidence="4">DUF202 domain-containing protein</fullName>
    </recommendedName>
</protein>
<proteinExistence type="predicted"/>
<dbReference type="Proteomes" id="UP001163203">
    <property type="component" value="Chromosome"/>
</dbReference>
<evidence type="ECO:0000256" key="1">
    <source>
        <dbReference type="SAM" id="Phobius"/>
    </source>
</evidence>
<name>A0ABY7BBM5_9PSEU</name>
<gene>
    <name evidence="2" type="ORF">ORV05_23440</name>
</gene>
<feature type="transmembrane region" description="Helical" evidence="1">
    <location>
        <begin position="60"/>
        <end position="80"/>
    </location>
</feature>
<evidence type="ECO:0000313" key="3">
    <source>
        <dbReference type="Proteomes" id="UP001163203"/>
    </source>
</evidence>
<feature type="transmembrane region" description="Helical" evidence="1">
    <location>
        <begin position="31"/>
        <end position="48"/>
    </location>
</feature>